<evidence type="ECO:0000256" key="4">
    <source>
        <dbReference type="ARBA" id="ARBA00022679"/>
    </source>
</evidence>
<evidence type="ECO:0000256" key="7">
    <source>
        <dbReference type="HAMAP-Rule" id="MF_00607"/>
    </source>
</evidence>
<organism evidence="9 10">
    <name type="scientific">Sulfuriroseicoccus oceanibius</name>
    <dbReference type="NCBI Taxonomy" id="2707525"/>
    <lineage>
        <taxon>Bacteria</taxon>
        <taxon>Pseudomonadati</taxon>
        <taxon>Verrucomicrobiota</taxon>
        <taxon>Verrucomicrobiia</taxon>
        <taxon>Verrucomicrobiales</taxon>
        <taxon>Verrucomicrobiaceae</taxon>
        <taxon>Sulfuriroseicoccus</taxon>
    </lineage>
</organism>
<dbReference type="KEGG" id="soa:G3M56_006055"/>
<dbReference type="Proteomes" id="UP000475117">
    <property type="component" value="Chromosome"/>
</dbReference>
<accession>A0A6B3L2R9</accession>
<evidence type="ECO:0000256" key="5">
    <source>
        <dbReference type="ARBA" id="ARBA00022691"/>
    </source>
</evidence>
<dbReference type="SMART" id="SM00650">
    <property type="entry name" value="rADc"/>
    <property type="match status" value="1"/>
</dbReference>
<keyword evidence="5 7" id="KW-0949">S-adenosyl-L-methionine</keyword>
<keyword evidence="2 7" id="KW-0698">rRNA processing</keyword>
<dbReference type="Gene3D" id="3.90.79.10">
    <property type="entry name" value="Nucleoside Triphosphate Pyrophosphohydrolase"/>
    <property type="match status" value="1"/>
</dbReference>
<dbReference type="Gene3D" id="3.40.50.150">
    <property type="entry name" value="Vaccinia Virus protein VP39"/>
    <property type="match status" value="1"/>
</dbReference>
<dbReference type="Gene3D" id="1.10.8.100">
    <property type="entry name" value="Ribosomal RNA adenine dimethylase-like, domain 2"/>
    <property type="match status" value="1"/>
</dbReference>
<dbReference type="HAMAP" id="MF_00607">
    <property type="entry name" value="16SrRNA_methyltr_A"/>
    <property type="match status" value="1"/>
</dbReference>
<dbReference type="InterPro" id="IPR001737">
    <property type="entry name" value="KsgA/Erm"/>
</dbReference>
<dbReference type="Pfam" id="PF00293">
    <property type="entry name" value="NUDIX"/>
    <property type="match status" value="1"/>
</dbReference>
<dbReference type="PANTHER" id="PTHR11727">
    <property type="entry name" value="DIMETHYLADENOSINE TRANSFERASE"/>
    <property type="match status" value="1"/>
</dbReference>
<name>A0A6B3L2R9_9BACT</name>
<dbReference type="GO" id="GO:0005829">
    <property type="term" value="C:cytosol"/>
    <property type="evidence" value="ECO:0007669"/>
    <property type="project" value="TreeGrafter"/>
</dbReference>
<feature type="binding site" evidence="7 8">
    <location>
        <position position="72"/>
    </location>
    <ligand>
        <name>S-adenosyl-L-methionine</name>
        <dbReference type="ChEBI" id="CHEBI:59789"/>
    </ligand>
</feature>
<dbReference type="PANTHER" id="PTHR11727:SF7">
    <property type="entry name" value="DIMETHYLADENOSINE TRANSFERASE-RELATED"/>
    <property type="match status" value="1"/>
</dbReference>
<evidence type="ECO:0000256" key="3">
    <source>
        <dbReference type="ARBA" id="ARBA00022603"/>
    </source>
</evidence>
<dbReference type="InterPro" id="IPR029063">
    <property type="entry name" value="SAM-dependent_MTases_sf"/>
</dbReference>
<reference evidence="9 10" key="1">
    <citation type="submission" date="2020-12" db="EMBL/GenBank/DDBJ databases">
        <title>Sulforoseuscoccus oceanibium gen. nov., sp. nov., a representative of the phylum Verrucomicrobia with special cytoplasmic membrane, and proposal of Sulforoseuscoccusaceae fam. nov.</title>
        <authorList>
            <person name="Xi F."/>
        </authorList>
    </citation>
    <scope>NUCLEOTIDE SEQUENCE [LARGE SCALE GENOMIC DNA]</scope>
    <source>
        <strain evidence="9 10">T37</strain>
    </source>
</reference>
<dbReference type="GO" id="GO:0003723">
    <property type="term" value="F:RNA binding"/>
    <property type="evidence" value="ECO:0007669"/>
    <property type="project" value="UniProtKB-UniRule"/>
</dbReference>
<dbReference type="NCBIfam" id="TIGR00755">
    <property type="entry name" value="ksgA"/>
    <property type="match status" value="1"/>
</dbReference>
<feature type="binding site" evidence="7 8">
    <location>
        <position position="117"/>
    </location>
    <ligand>
        <name>S-adenosyl-L-methionine</name>
        <dbReference type="ChEBI" id="CHEBI:59789"/>
    </ligand>
</feature>
<dbReference type="PROSITE" id="PS51462">
    <property type="entry name" value="NUDIX"/>
    <property type="match status" value="1"/>
</dbReference>
<dbReference type="PROSITE" id="PS51689">
    <property type="entry name" value="SAM_RNA_A_N6_MT"/>
    <property type="match status" value="1"/>
</dbReference>
<dbReference type="EMBL" id="CP066776">
    <property type="protein sequence ID" value="QQL46143.1"/>
    <property type="molecule type" value="Genomic_DNA"/>
</dbReference>
<protein>
    <recommendedName>
        <fullName evidence="7">Ribosomal RNA small subunit methyltransferase A</fullName>
        <ecNumber evidence="7">2.1.1.182</ecNumber>
    </recommendedName>
    <alternativeName>
        <fullName evidence="7">16S rRNA (adenine(1518)-N(6)/adenine(1519)-N(6))-dimethyltransferase</fullName>
    </alternativeName>
    <alternativeName>
        <fullName evidence="7">16S rRNA dimethyladenosine transferase</fullName>
    </alternativeName>
    <alternativeName>
        <fullName evidence="7">16S rRNA dimethylase</fullName>
    </alternativeName>
    <alternativeName>
        <fullName evidence="7">S-adenosylmethionine-6-N', N'-adenosyl(rRNA) dimethyltransferase</fullName>
    </alternativeName>
</protein>
<dbReference type="SUPFAM" id="SSF55811">
    <property type="entry name" value="Nudix"/>
    <property type="match status" value="1"/>
</dbReference>
<dbReference type="CDD" id="cd02440">
    <property type="entry name" value="AdoMet_MTases"/>
    <property type="match status" value="1"/>
</dbReference>
<sequence length="449" mass="50650">MNLTQIKERLIELDVQPSRAMGQNFLHDENSARWIADQLNVSADDCVVEVGPGTGALTEHVVGKCRKLILVEFDRRLAEGLMERFADREDVVVHHCDAVRFDVRMLYKERPVKFIGNLPYSCGGEIIRNFLSSPSPIEKAVLMLQHEVIERLAATPGNKNYGVFTLRTQAYWNVQSIKKLGPELFHPRPKIDSSVALLTPIDRASRPAFNPSVFDRVIRTGFSQRRKQLRKLMQPLLDGRDWADVVAAIGSSESVRAEELPLSSWITLTNLFDPHPLKHNPQSAAEVFDVVDDNDEVIGTATRGEVHEKQLKHRAVHVFLFDKKGNLLLQKRSHLKDVHPQTWDSSAAGHLDSGEDYATSAAREVVEETGLEGVELQEVGKLPPSDATGWEFVTLFRGNYRGKPEFPASEVEAMLAFPLDEIRAWVERCSQDFATGFLECFRLFEEKEG</sequence>
<dbReference type="InterPro" id="IPR011530">
    <property type="entry name" value="rRNA_adenine_dimethylase"/>
</dbReference>
<feature type="binding site" evidence="7 8">
    <location>
        <position position="26"/>
    </location>
    <ligand>
        <name>S-adenosyl-L-methionine</name>
        <dbReference type="ChEBI" id="CHEBI:59789"/>
    </ligand>
</feature>
<keyword evidence="1 7" id="KW-0963">Cytoplasm</keyword>
<evidence type="ECO:0000256" key="1">
    <source>
        <dbReference type="ARBA" id="ARBA00022490"/>
    </source>
</evidence>
<proteinExistence type="inferred from homology"/>
<comment type="function">
    <text evidence="7">Specifically dimethylates two adjacent adenosines (A1518 and A1519) in the loop of a conserved hairpin near the 3'-end of 16S rRNA in the 30S particle. May play a critical role in biogenesis of 30S subunits.</text>
</comment>
<comment type="subcellular location">
    <subcellularLocation>
        <location evidence="7">Cytoplasm</location>
    </subcellularLocation>
</comment>
<dbReference type="RefSeq" id="WP_164362851.1">
    <property type="nucleotide sequence ID" value="NZ_CP066776.1"/>
</dbReference>
<dbReference type="InterPro" id="IPR015797">
    <property type="entry name" value="NUDIX_hydrolase-like_dom_sf"/>
</dbReference>
<dbReference type="InterPro" id="IPR023165">
    <property type="entry name" value="rRNA_Ade_diMease-like_C"/>
</dbReference>
<feature type="binding site" evidence="7 8">
    <location>
        <position position="97"/>
    </location>
    <ligand>
        <name>S-adenosyl-L-methionine</name>
        <dbReference type="ChEBI" id="CHEBI:59789"/>
    </ligand>
</feature>
<keyword evidence="6 7" id="KW-0694">RNA-binding</keyword>
<dbReference type="EC" id="2.1.1.182" evidence="7"/>
<gene>
    <name evidence="7 9" type="primary">rsmA</name>
    <name evidence="7" type="synonym">ksgA</name>
    <name evidence="9" type="ORF">G3M56_006055</name>
</gene>
<dbReference type="InterPro" id="IPR020598">
    <property type="entry name" value="rRNA_Ade_methylase_Trfase_N"/>
</dbReference>
<feature type="binding site" evidence="7 8">
    <location>
        <position position="51"/>
    </location>
    <ligand>
        <name>S-adenosyl-L-methionine</name>
        <dbReference type="ChEBI" id="CHEBI:59789"/>
    </ligand>
</feature>
<dbReference type="AlphaFoldDB" id="A0A6B3L2R9"/>
<dbReference type="Pfam" id="PF00398">
    <property type="entry name" value="RrnaAD"/>
    <property type="match status" value="1"/>
</dbReference>
<dbReference type="InterPro" id="IPR000086">
    <property type="entry name" value="NUDIX_hydrolase_dom"/>
</dbReference>
<keyword evidence="4 7" id="KW-0808">Transferase</keyword>
<dbReference type="GO" id="GO:0052908">
    <property type="term" value="F:16S rRNA (adenine(1518)-N(6)/adenine(1519)-N(6))-dimethyltransferase activity"/>
    <property type="evidence" value="ECO:0007669"/>
    <property type="project" value="UniProtKB-EC"/>
</dbReference>
<evidence type="ECO:0000313" key="9">
    <source>
        <dbReference type="EMBL" id="QQL46143.1"/>
    </source>
</evidence>
<feature type="binding site" evidence="7 8">
    <location>
        <position position="24"/>
    </location>
    <ligand>
        <name>S-adenosyl-L-methionine</name>
        <dbReference type="ChEBI" id="CHEBI:59789"/>
    </ligand>
</feature>
<evidence type="ECO:0000313" key="10">
    <source>
        <dbReference type="Proteomes" id="UP000475117"/>
    </source>
</evidence>
<dbReference type="CDD" id="cd04692">
    <property type="entry name" value="NUDIX_Hydrolase"/>
    <property type="match status" value="1"/>
</dbReference>
<keyword evidence="10" id="KW-1185">Reference proteome</keyword>
<evidence type="ECO:0000256" key="2">
    <source>
        <dbReference type="ARBA" id="ARBA00022552"/>
    </source>
</evidence>
<comment type="similarity">
    <text evidence="7">Belongs to the class I-like SAM-binding methyltransferase superfamily. rRNA adenine N(6)-methyltransferase family. RsmA subfamily.</text>
</comment>
<comment type="catalytic activity">
    <reaction evidence="7">
        <text>adenosine(1518)/adenosine(1519) in 16S rRNA + 4 S-adenosyl-L-methionine = N(6)-dimethyladenosine(1518)/N(6)-dimethyladenosine(1519) in 16S rRNA + 4 S-adenosyl-L-homocysteine + 4 H(+)</text>
        <dbReference type="Rhea" id="RHEA:19609"/>
        <dbReference type="Rhea" id="RHEA-COMP:10232"/>
        <dbReference type="Rhea" id="RHEA-COMP:10233"/>
        <dbReference type="ChEBI" id="CHEBI:15378"/>
        <dbReference type="ChEBI" id="CHEBI:57856"/>
        <dbReference type="ChEBI" id="CHEBI:59789"/>
        <dbReference type="ChEBI" id="CHEBI:74411"/>
        <dbReference type="ChEBI" id="CHEBI:74493"/>
        <dbReference type="EC" id="2.1.1.182"/>
    </reaction>
</comment>
<evidence type="ECO:0000256" key="8">
    <source>
        <dbReference type="PROSITE-ProRule" id="PRU01026"/>
    </source>
</evidence>
<evidence type="ECO:0000256" key="6">
    <source>
        <dbReference type="ARBA" id="ARBA00022884"/>
    </source>
</evidence>
<keyword evidence="3 7" id="KW-0489">Methyltransferase</keyword>
<dbReference type="InterPro" id="IPR020596">
    <property type="entry name" value="rRNA_Ade_Mease_Trfase_CS"/>
</dbReference>
<dbReference type="PROSITE" id="PS01131">
    <property type="entry name" value="RRNA_A_DIMETH"/>
    <property type="match status" value="1"/>
</dbReference>
<dbReference type="SUPFAM" id="SSF53335">
    <property type="entry name" value="S-adenosyl-L-methionine-dependent methyltransferases"/>
    <property type="match status" value="1"/>
</dbReference>